<evidence type="ECO:0000313" key="3">
    <source>
        <dbReference type="Proteomes" id="UP000177090"/>
    </source>
</evidence>
<protein>
    <submittedName>
        <fullName evidence="2">Uncharacterized protein</fullName>
    </submittedName>
</protein>
<reference evidence="2 3" key="1">
    <citation type="journal article" date="2016" name="Nat. Commun.">
        <title>Thousands of microbial genomes shed light on interconnected biogeochemical processes in an aquifer system.</title>
        <authorList>
            <person name="Anantharaman K."/>
            <person name="Brown C.T."/>
            <person name="Hug L.A."/>
            <person name="Sharon I."/>
            <person name="Castelle C.J."/>
            <person name="Probst A.J."/>
            <person name="Thomas B.C."/>
            <person name="Singh A."/>
            <person name="Wilkins M.J."/>
            <person name="Karaoz U."/>
            <person name="Brodie E.L."/>
            <person name="Williams K.H."/>
            <person name="Hubbard S.S."/>
            <person name="Banfield J.F."/>
        </authorList>
    </citation>
    <scope>NUCLEOTIDE SEQUENCE [LARGE SCALE GENOMIC DNA]</scope>
</reference>
<organism evidence="2 3">
    <name type="scientific">Candidatus Vogelbacteria bacterium RIFOXYD1_FULL_51_18</name>
    <dbReference type="NCBI Taxonomy" id="1802440"/>
    <lineage>
        <taxon>Bacteria</taxon>
        <taxon>Candidatus Vogeliibacteriota</taxon>
    </lineage>
</organism>
<dbReference type="EMBL" id="MHTL01000017">
    <property type="protein sequence ID" value="OHA60200.1"/>
    <property type="molecule type" value="Genomic_DNA"/>
</dbReference>
<dbReference type="Proteomes" id="UP000177090">
    <property type="component" value="Unassembled WGS sequence"/>
</dbReference>
<keyword evidence="1" id="KW-0472">Membrane</keyword>
<name>A0A1G2QHY9_9BACT</name>
<keyword evidence="1" id="KW-1133">Transmembrane helix</keyword>
<sequence>MSAKTTFIENLRSKPEPVRKRIAAALTICLTLIIVALWGISFRESLNALSLQSQEKSRVVAAPAYGGPGEHLKRIALGARTLFNDIAALGSAAAEMAQ</sequence>
<accession>A0A1G2QHY9</accession>
<dbReference type="STRING" id="1802440.A2569_01395"/>
<evidence type="ECO:0000256" key="1">
    <source>
        <dbReference type="SAM" id="Phobius"/>
    </source>
</evidence>
<evidence type="ECO:0000313" key="2">
    <source>
        <dbReference type="EMBL" id="OHA60200.1"/>
    </source>
</evidence>
<feature type="transmembrane region" description="Helical" evidence="1">
    <location>
        <begin position="21"/>
        <end position="40"/>
    </location>
</feature>
<gene>
    <name evidence="2" type="ORF">A2569_01395</name>
</gene>
<dbReference type="AlphaFoldDB" id="A0A1G2QHY9"/>
<keyword evidence="1" id="KW-0812">Transmembrane</keyword>
<comment type="caution">
    <text evidence="2">The sequence shown here is derived from an EMBL/GenBank/DDBJ whole genome shotgun (WGS) entry which is preliminary data.</text>
</comment>
<proteinExistence type="predicted"/>